<evidence type="ECO:0000256" key="1">
    <source>
        <dbReference type="SAM" id="Phobius"/>
    </source>
</evidence>
<comment type="caution">
    <text evidence="2">The sequence shown here is derived from an EMBL/GenBank/DDBJ whole genome shotgun (WGS) entry which is preliminary data.</text>
</comment>
<reference evidence="2 3" key="1">
    <citation type="submission" date="2018-08" db="EMBL/GenBank/DDBJ databases">
        <title>A genome reference for cultivated species of the human gut microbiota.</title>
        <authorList>
            <person name="Zou Y."/>
            <person name="Xue W."/>
            <person name="Luo G."/>
        </authorList>
    </citation>
    <scope>NUCLEOTIDE SEQUENCE [LARGE SCALE GENOMIC DNA]</scope>
    <source>
        <strain evidence="2 3">OM02-16</strain>
    </source>
</reference>
<keyword evidence="1" id="KW-0472">Membrane</keyword>
<feature type="transmembrane region" description="Helical" evidence="1">
    <location>
        <begin position="72"/>
        <end position="90"/>
    </location>
</feature>
<evidence type="ECO:0000313" key="3">
    <source>
        <dbReference type="Proteomes" id="UP000261285"/>
    </source>
</evidence>
<feature type="transmembrane region" description="Helical" evidence="1">
    <location>
        <begin position="102"/>
        <end position="120"/>
    </location>
</feature>
<sequence length="152" mass="17775">MKKILKDGFVLLKNDIKKAKWAVIFIIAYFVFGSQFLPSTCPMVWITGFPCPACGLTRAGIRLLHLDFKGAWKMHPFIYAFAAGVMIFAWKRYICKKPIGKWFKTGCVVCVVLMVIYYVWRMYRYFPDQPPMSYYHYNLLRLLMDVAFGALK</sequence>
<name>A0A3E5GI66_9FIRM</name>
<keyword evidence="1" id="KW-1133">Transmembrane helix</keyword>
<dbReference type="EMBL" id="QSVN01000002">
    <property type="protein sequence ID" value="RGO34417.1"/>
    <property type="molecule type" value="Genomic_DNA"/>
</dbReference>
<gene>
    <name evidence="2" type="ORF">DXB16_02675</name>
</gene>
<dbReference type="Pfam" id="PF10825">
    <property type="entry name" value="DUF2752"/>
    <property type="match status" value="1"/>
</dbReference>
<organism evidence="2 3">
    <name type="scientific">Dorea longicatena</name>
    <dbReference type="NCBI Taxonomy" id="88431"/>
    <lineage>
        <taxon>Bacteria</taxon>
        <taxon>Bacillati</taxon>
        <taxon>Bacillota</taxon>
        <taxon>Clostridia</taxon>
        <taxon>Lachnospirales</taxon>
        <taxon>Lachnospiraceae</taxon>
        <taxon>Dorea</taxon>
    </lineage>
</organism>
<keyword evidence="1" id="KW-0812">Transmembrane</keyword>
<feature type="transmembrane region" description="Helical" evidence="1">
    <location>
        <begin position="21"/>
        <end position="37"/>
    </location>
</feature>
<protein>
    <submittedName>
        <fullName evidence="2">DUF2752 domain-containing protein</fullName>
    </submittedName>
</protein>
<dbReference type="InterPro" id="IPR021215">
    <property type="entry name" value="DUF2752"/>
</dbReference>
<accession>A0A3E5GI66</accession>
<evidence type="ECO:0000313" key="2">
    <source>
        <dbReference type="EMBL" id="RGO34417.1"/>
    </source>
</evidence>
<dbReference type="Proteomes" id="UP000261285">
    <property type="component" value="Unassembled WGS sequence"/>
</dbReference>
<dbReference type="AlphaFoldDB" id="A0A3E5GI66"/>
<proteinExistence type="predicted"/>